<dbReference type="AlphaFoldDB" id="A0A914QLY2"/>
<keyword evidence="2" id="KW-0472">Membrane</keyword>
<proteinExistence type="predicted"/>
<feature type="compositionally biased region" description="Low complexity" evidence="1">
    <location>
        <begin position="185"/>
        <end position="196"/>
    </location>
</feature>
<feature type="region of interest" description="Disordered" evidence="1">
    <location>
        <begin position="185"/>
        <end position="206"/>
    </location>
</feature>
<organism evidence="4 5">
    <name type="scientific">Panagrolaimus davidi</name>
    <dbReference type="NCBI Taxonomy" id="227884"/>
    <lineage>
        <taxon>Eukaryota</taxon>
        <taxon>Metazoa</taxon>
        <taxon>Ecdysozoa</taxon>
        <taxon>Nematoda</taxon>
        <taxon>Chromadorea</taxon>
        <taxon>Rhabditida</taxon>
        <taxon>Tylenchina</taxon>
        <taxon>Panagrolaimomorpha</taxon>
        <taxon>Panagrolaimoidea</taxon>
        <taxon>Panagrolaimidae</taxon>
        <taxon>Panagrolaimus</taxon>
    </lineage>
</organism>
<dbReference type="Proteomes" id="UP000887578">
    <property type="component" value="Unplaced"/>
</dbReference>
<feature type="signal peptide" evidence="3">
    <location>
        <begin position="1"/>
        <end position="16"/>
    </location>
</feature>
<name>A0A914QLY2_9BILA</name>
<accession>A0A914QLY2</accession>
<evidence type="ECO:0000256" key="3">
    <source>
        <dbReference type="SAM" id="SignalP"/>
    </source>
</evidence>
<evidence type="ECO:0000313" key="4">
    <source>
        <dbReference type="Proteomes" id="UP000887578"/>
    </source>
</evidence>
<reference evidence="5" key="1">
    <citation type="submission" date="2022-11" db="UniProtKB">
        <authorList>
            <consortium name="WormBaseParasite"/>
        </authorList>
    </citation>
    <scope>IDENTIFICATION</scope>
</reference>
<sequence>MKLCFKILFCFYVVLSLEFLDATNDSLILDGNVYDEVNGLLSDGKQIGSDVELSGSGSINLTLNDGELIFKVCSTCAATSRVCFETTETRIQKKLQCSGIPSYCTFEVRNEDARIFFGDAPVYKSVFGGRCLRPTIHGGEVLAVGTNMFDSCEPKIVDKMIKLYVSIDPLCPITVINAKIHAPPTTTTSPTKVPQPAQSPSKDNSAEASSFPDWGYAIIGIALLIVILFIGFVV</sequence>
<keyword evidence="3" id="KW-0732">Signal</keyword>
<feature type="transmembrane region" description="Helical" evidence="2">
    <location>
        <begin position="214"/>
        <end position="233"/>
    </location>
</feature>
<evidence type="ECO:0000313" key="5">
    <source>
        <dbReference type="WBParaSite" id="PDA_v2.g4708.t1"/>
    </source>
</evidence>
<protein>
    <submittedName>
        <fullName evidence="5">Uncharacterized protein</fullName>
    </submittedName>
</protein>
<dbReference type="WBParaSite" id="PDA_v2.g4708.t1">
    <property type="protein sequence ID" value="PDA_v2.g4708.t1"/>
    <property type="gene ID" value="PDA_v2.g4708"/>
</dbReference>
<feature type="chain" id="PRO_5038077041" evidence="3">
    <location>
        <begin position="17"/>
        <end position="234"/>
    </location>
</feature>
<keyword evidence="2" id="KW-0812">Transmembrane</keyword>
<keyword evidence="4" id="KW-1185">Reference proteome</keyword>
<keyword evidence="2" id="KW-1133">Transmembrane helix</keyword>
<evidence type="ECO:0000256" key="1">
    <source>
        <dbReference type="SAM" id="MobiDB-lite"/>
    </source>
</evidence>
<evidence type="ECO:0000256" key="2">
    <source>
        <dbReference type="SAM" id="Phobius"/>
    </source>
</evidence>